<sequence length="63" mass="7129">MASTWPSLLPFLFGDGFHLKIKLESKSGFSISIWQEGGRKMIKVESIYPLLESKLTKSEIISK</sequence>
<proteinExistence type="predicted"/>
<evidence type="ECO:0000313" key="1">
    <source>
        <dbReference type="EMBL" id="MBS4188236.1"/>
    </source>
</evidence>
<dbReference type="EMBL" id="JAGYPE010000010">
    <property type="protein sequence ID" value="MBS4188236.1"/>
    <property type="molecule type" value="Genomic_DNA"/>
</dbReference>
<comment type="caution">
    <text evidence="1">The sequence shown here is derived from an EMBL/GenBank/DDBJ whole genome shotgun (WGS) entry which is preliminary data.</text>
</comment>
<reference evidence="1" key="1">
    <citation type="submission" date="2021-05" db="EMBL/GenBank/DDBJ databases">
        <title>Novel Bacillus species.</title>
        <authorList>
            <person name="Liu G."/>
        </authorList>
    </citation>
    <scope>NUCLEOTIDE SEQUENCE</scope>
    <source>
        <strain evidence="1">FJAT-50051</strain>
    </source>
</reference>
<dbReference type="AlphaFoldDB" id="A0A942TAW3"/>
<organism evidence="1">
    <name type="scientific">Neobacillus citreus</name>
    <dbReference type="NCBI Taxonomy" id="2833578"/>
    <lineage>
        <taxon>Bacteria</taxon>
        <taxon>Bacillati</taxon>
        <taxon>Bacillota</taxon>
        <taxon>Bacilli</taxon>
        <taxon>Bacillales</taxon>
        <taxon>Bacillaceae</taxon>
        <taxon>Neobacillus</taxon>
    </lineage>
</organism>
<gene>
    <name evidence="1" type="ORF">KHB02_43435</name>
</gene>
<accession>A0A942TAW3</accession>
<name>A0A942TAW3_9BACI</name>
<protein>
    <submittedName>
        <fullName evidence="1">Uncharacterized protein</fullName>
    </submittedName>
</protein>